<dbReference type="STRING" id="29139.ENSVURP00010022793"/>
<sequence length="97" mass="10986">MGCWILNESLSVLSWLGGNFYLFIDTFHWYEEEDAFLYTRVILGSALAWARASAVCLNYNCMLILLPISRNFVSFLRGTITVSTTPSLTFLCGQHGH</sequence>
<proteinExistence type="predicted"/>
<keyword evidence="2" id="KW-1185">Reference proteome</keyword>
<dbReference type="OMA" id="VHYYLLY"/>
<reference evidence="2" key="1">
    <citation type="submission" date="2018-12" db="EMBL/GenBank/DDBJ databases">
        <authorList>
            <person name="Yazar S."/>
        </authorList>
    </citation>
    <scope>NUCLEOTIDE SEQUENCE [LARGE SCALE GENOMIC DNA]</scope>
</reference>
<dbReference type="GeneTree" id="ENSGT00940000160501"/>
<evidence type="ECO:0000313" key="1">
    <source>
        <dbReference type="Ensembl" id="ENSVURP00010022793.1"/>
    </source>
</evidence>
<dbReference type="Ensembl" id="ENSVURT00010027750.1">
    <property type="protein sequence ID" value="ENSVURP00010024378.1"/>
    <property type="gene ID" value="ENSVURG00010018676.1"/>
</dbReference>
<accession>A0A4X2LFT9</accession>
<evidence type="ECO:0000313" key="2">
    <source>
        <dbReference type="Proteomes" id="UP000314987"/>
    </source>
</evidence>
<dbReference type="AlphaFoldDB" id="A0A4X2LFT9"/>
<organism evidence="1 2">
    <name type="scientific">Vombatus ursinus</name>
    <name type="common">Common wombat</name>
    <dbReference type="NCBI Taxonomy" id="29139"/>
    <lineage>
        <taxon>Eukaryota</taxon>
        <taxon>Metazoa</taxon>
        <taxon>Chordata</taxon>
        <taxon>Craniata</taxon>
        <taxon>Vertebrata</taxon>
        <taxon>Euteleostomi</taxon>
        <taxon>Mammalia</taxon>
        <taxon>Metatheria</taxon>
        <taxon>Diprotodontia</taxon>
        <taxon>Vombatidae</taxon>
        <taxon>Vombatus</taxon>
    </lineage>
</organism>
<dbReference type="Proteomes" id="UP000314987">
    <property type="component" value="Unassembled WGS sequence"/>
</dbReference>
<name>A0A4X2LFT9_VOMUR</name>
<reference evidence="1" key="2">
    <citation type="submission" date="2025-05" db="UniProtKB">
        <authorList>
            <consortium name="Ensembl"/>
        </authorList>
    </citation>
    <scope>IDENTIFICATION</scope>
</reference>
<dbReference type="Ensembl" id="ENSVURT00010025942.1">
    <property type="protein sequence ID" value="ENSVURP00010022793.1"/>
    <property type="gene ID" value="ENSVURG00010017467.1"/>
</dbReference>
<protein>
    <submittedName>
        <fullName evidence="1">Uncharacterized protein</fullName>
    </submittedName>
</protein>